<dbReference type="Proteomes" id="UP000019812">
    <property type="component" value="Unassembled WGS sequence"/>
</dbReference>
<comment type="caution">
    <text evidence="1">The sequence shown here is derived from an EMBL/GenBank/DDBJ whole genome shotgun (WGS) entry which is preliminary data.</text>
</comment>
<dbReference type="EMBL" id="JDSS02000038">
    <property type="protein sequence ID" value="KFB66694.1"/>
    <property type="molecule type" value="Genomic_DNA"/>
</dbReference>
<dbReference type="RefSeq" id="WP_273703935.1">
    <property type="nucleotide sequence ID" value="NZ_JDSS02000038.1"/>
</dbReference>
<accession>A0A084XW50</accession>
<gene>
    <name evidence="1" type="ORF">CAPSK01_003958</name>
</gene>
<proteinExistence type="predicted"/>
<organism evidence="1 2">
    <name type="scientific">Candidatus Accumulibacter vicinus</name>
    <dbReference type="NCBI Taxonomy" id="2954382"/>
    <lineage>
        <taxon>Bacteria</taxon>
        <taxon>Pseudomonadati</taxon>
        <taxon>Pseudomonadota</taxon>
        <taxon>Betaproteobacteria</taxon>
        <taxon>Candidatus Accumulibacter</taxon>
    </lineage>
</organism>
<evidence type="ECO:0000313" key="2">
    <source>
        <dbReference type="Proteomes" id="UP000019812"/>
    </source>
</evidence>
<reference evidence="1 2" key="1">
    <citation type="submission" date="2014-07" db="EMBL/GenBank/DDBJ databases">
        <title>Expanding our view of genomic diversity in Candidatus Accumulibacter clades.</title>
        <authorList>
            <person name="Skennerton C.T."/>
            <person name="Barr J.J."/>
            <person name="Slater F.R."/>
            <person name="Bond P.L."/>
            <person name="Tyson G.W."/>
        </authorList>
    </citation>
    <scope>NUCLEOTIDE SEQUENCE [LARGE SCALE GENOMIC DNA]</scope>
    <source>
        <strain evidence="2">SK-01</strain>
    </source>
</reference>
<dbReference type="STRING" id="1457154.CAPSK01_003958"/>
<dbReference type="AlphaFoldDB" id="A0A084XW50"/>
<protein>
    <submittedName>
        <fullName evidence="1">Uncharacterized protein</fullName>
    </submittedName>
</protein>
<evidence type="ECO:0000313" key="1">
    <source>
        <dbReference type="EMBL" id="KFB66694.1"/>
    </source>
</evidence>
<name>A0A084XW50_9PROT</name>
<sequence length="72" mass="7861">MKTMIAAILLTGCAGLKPVADYADSPKLRMCQFEAQKAVVMGNSYGARSFIGSLYGDSIIYRQILESCMAQY</sequence>